<feature type="transmembrane region" description="Helical" evidence="7">
    <location>
        <begin position="264"/>
        <end position="282"/>
    </location>
</feature>
<keyword evidence="2 7" id="KW-0813">Transport</keyword>
<dbReference type="Proteomes" id="UP000095787">
    <property type="component" value="Unassembled WGS sequence"/>
</dbReference>
<proteinExistence type="inferred from homology"/>
<keyword evidence="5 7" id="KW-1133">Transmembrane helix</keyword>
<evidence type="ECO:0000256" key="2">
    <source>
        <dbReference type="ARBA" id="ARBA00022448"/>
    </source>
</evidence>
<dbReference type="RefSeq" id="WP_004847301.1">
    <property type="nucleotide sequence ID" value="NZ_AP028249.1"/>
</dbReference>
<evidence type="ECO:0000313" key="11">
    <source>
        <dbReference type="Proteomes" id="UP000095787"/>
    </source>
</evidence>
<evidence type="ECO:0000256" key="7">
    <source>
        <dbReference type="RuleBase" id="RU363032"/>
    </source>
</evidence>
<keyword evidence="3" id="KW-1003">Cell membrane</keyword>
<name>A0A173XLL2_9FIRM</name>
<evidence type="ECO:0000256" key="1">
    <source>
        <dbReference type="ARBA" id="ARBA00004651"/>
    </source>
</evidence>
<evidence type="ECO:0000313" key="12">
    <source>
        <dbReference type="Proteomes" id="UP000292665"/>
    </source>
</evidence>
<organism evidence="9 11">
    <name type="scientific">[Ruminococcus] torques</name>
    <dbReference type="NCBI Taxonomy" id="33039"/>
    <lineage>
        <taxon>Bacteria</taxon>
        <taxon>Bacillati</taxon>
        <taxon>Bacillota</taxon>
        <taxon>Clostridia</taxon>
        <taxon>Lachnospirales</taxon>
        <taxon>Lachnospiraceae</taxon>
        <taxon>Mediterraneibacter</taxon>
    </lineage>
</organism>
<feature type="transmembrane region" description="Helical" evidence="7">
    <location>
        <begin position="20"/>
        <end position="40"/>
    </location>
</feature>
<feature type="transmembrane region" description="Helical" evidence="7">
    <location>
        <begin position="214"/>
        <end position="236"/>
    </location>
</feature>
<feature type="transmembrane region" description="Helical" evidence="7">
    <location>
        <begin position="113"/>
        <end position="137"/>
    </location>
</feature>
<protein>
    <submittedName>
        <fullName evidence="10">Carbohydrate ABC transporter permease</fullName>
    </submittedName>
    <submittedName>
        <fullName evidence="9">Inner membrane ABC transporter permease protein ycjP</fullName>
    </submittedName>
</protein>
<comment type="subcellular location">
    <subcellularLocation>
        <location evidence="1 7">Cell membrane</location>
        <topology evidence="1 7">Multi-pass membrane protein</topology>
    </subcellularLocation>
</comment>
<feature type="transmembrane region" description="Helical" evidence="7">
    <location>
        <begin position="77"/>
        <end position="101"/>
    </location>
</feature>
<dbReference type="InterPro" id="IPR035906">
    <property type="entry name" value="MetI-like_sf"/>
</dbReference>
<gene>
    <name evidence="9" type="primary">ycjP_1</name>
    <name evidence="10" type="ORF">EAI93_05960</name>
    <name evidence="9" type="ORF">ERS852456_00120</name>
</gene>
<evidence type="ECO:0000313" key="10">
    <source>
        <dbReference type="EMBL" id="RYS80570.1"/>
    </source>
</evidence>
<dbReference type="InterPro" id="IPR050901">
    <property type="entry name" value="BP-dep_ABC_trans_perm"/>
</dbReference>
<reference evidence="10 12" key="2">
    <citation type="journal article" date="2019" name="Science, e1252229">
        <title>Invertible promoters mediate bacterial phase variation, antibiotic resistance, and host adaptation in the gut.</title>
        <authorList>
            <person name="Jiang X."/>
            <person name="Hall A.B."/>
            <person name="Arthur T.D."/>
            <person name="Plichta D.R."/>
            <person name="Covington C.T."/>
            <person name="Poyet M."/>
            <person name="Crothers J."/>
            <person name="Moses P.L."/>
            <person name="Tolonen A.C."/>
            <person name="Vlamakis H."/>
            <person name="Alm E.J."/>
            <person name="Xavier R.J."/>
        </authorList>
    </citation>
    <scope>NUCLEOTIDE SEQUENCE [LARGE SCALE GENOMIC DNA]</scope>
    <source>
        <strain evidence="12">aa_0143</strain>
        <strain evidence="10">Aa_0143</strain>
    </source>
</reference>
<dbReference type="Pfam" id="PF00528">
    <property type="entry name" value="BPD_transp_1"/>
    <property type="match status" value="1"/>
</dbReference>
<dbReference type="PANTHER" id="PTHR32243">
    <property type="entry name" value="MALTOSE TRANSPORT SYSTEM PERMEASE-RELATED"/>
    <property type="match status" value="1"/>
</dbReference>
<feature type="transmembrane region" description="Helical" evidence="7">
    <location>
        <begin position="157"/>
        <end position="176"/>
    </location>
</feature>
<comment type="similarity">
    <text evidence="7">Belongs to the binding-protein-dependent transport system permease family.</text>
</comment>
<evidence type="ECO:0000256" key="6">
    <source>
        <dbReference type="ARBA" id="ARBA00023136"/>
    </source>
</evidence>
<dbReference type="Proteomes" id="UP000292665">
    <property type="component" value="Unassembled WGS sequence"/>
</dbReference>
<dbReference type="AlphaFoldDB" id="A0A173XLL2"/>
<evidence type="ECO:0000256" key="5">
    <source>
        <dbReference type="ARBA" id="ARBA00022989"/>
    </source>
</evidence>
<dbReference type="EMBL" id="RCYR01000008">
    <property type="protein sequence ID" value="RYS80570.1"/>
    <property type="molecule type" value="Genomic_DNA"/>
</dbReference>
<dbReference type="GO" id="GO:0055085">
    <property type="term" value="P:transmembrane transport"/>
    <property type="evidence" value="ECO:0007669"/>
    <property type="project" value="InterPro"/>
</dbReference>
<evidence type="ECO:0000313" key="9">
    <source>
        <dbReference type="EMBL" id="CUN51535.1"/>
    </source>
</evidence>
<dbReference type="GO" id="GO:0005886">
    <property type="term" value="C:plasma membrane"/>
    <property type="evidence" value="ECO:0007669"/>
    <property type="project" value="UniProtKB-SubCell"/>
</dbReference>
<reference evidence="9 11" key="1">
    <citation type="submission" date="2015-09" db="EMBL/GenBank/DDBJ databases">
        <authorList>
            <consortium name="Pathogen Informatics"/>
        </authorList>
    </citation>
    <scope>NUCLEOTIDE SEQUENCE [LARGE SCALE GENOMIC DNA]</scope>
    <source>
        <strain evidence="9 11">2789STDY5834841</strain>
    </source>
</reference>
<keyword evidence="4 7" id="KW-0812">Transmembrane</keyword>
<dbReference type="PROSITE" id="PS50928">
    <property type="entry name" value="ABC_TM1"/>
    <property type="match status" value="1"/>
</dbReference>
<evidence type="ECO:0000256" key="3">
    <source>
        <dbReference type="ARBA" id="ARBA00022475"/>
    </source>
</evidence>
<feature type="domain" description="ABC transmembrane type-1" evidence="8">
    <location>
        <begin position="78"/>
        <end position="282"/>
    </location>
</feature>
<evidence type="ECO:0000256" key="4">
    <source>
        <dbReference type="ARBA" id="ARBA00022692"/>
    </source>
</evidence>
<dbReference type="Gene3D" id="1.10.3720.10">
    <property type="entry name" value="MetI-like"/>
    <property type="match status" value="1"/>
</dbReference>
<evidence type="ECO:0000259" key="8">
    <source>
        <dbReference type="PROSITE" id="PS50928"/>
    </source>
</evidence>
<dbReference type="SUPFAM" id="SSF161098">
    <property type="entry name" value="MetI-like"/>
    <property type="match status" value="1"/>
</dbReference>
<dbReference type="InterPro" id="IPR000515">
    <property type="entry name" value="MetI-like"/>
</dbReference>
<keyword evidence="6 7" id="KW-0472">Membrane</keyword>
<dbReference type="EMBL" id="CYZO01000001">
    <property type="protein sequence ID" value="CUN51535.1"/>
    <property type="molecule type" value="Genomic_DNA"/>
</dbReference>
<dbReference type="GeneID" id="97327965"/>
<sequence>MGKTKVKESKKPLTLSKVVVYILLILLAITIIIPVGWVFVASVKQNSEFYGSPWVLPEKIYFQNFIDAWEKASMGTYMLNSVIVTALALLLLIVISLPAAYVLSRFKFKTSKFWNVLFMAGLFINVSYIVVPIFLMLNNWDKTLRQLTGGTFFLNNLFVLALVYASTALPFTIYLLSGYFRSLAKDFEEAAYVDGASYFTTMVKIIFPMAKPSIVTVILFSFLSFWNEYIISMTLLTKPELKTLPVGLMNLMAAQKSAVQYGQMYAGLVIVMLPTLILYICVQKKLTQGMTLGGLKG</sequence>
<dbReference type="CDD" id="cd06261">
    <property type="entry name" value="TM_PBP2"/>
    <property type="match status" value="1"/>
</dbReference>
<dbReference type="PANTHER" id="PTHR32243:SF24">
    <property type="entry name" value="DIACETYLCHITOBIOSE UPTAKE SYSTEM PERMEASE PROTEIN NGCG"/>
    <property type="match status" value="1"/>
</dbReference>
<accession>A0A173XLL2</accession>